<accession>A0A5D3KGL1</accession>
<organism evidence="2 3">
    <name type="scientific">Bradyrhizobium rifense</name>
    <dbReference type="NCBI Taxonomy" id="515499"/>
    <lineage>
        <taxon>Bacteria</taxon>
        <taxon>Pseudomonadati</taxon>
        <taxon>Pseudomonadota</taxon>
        <taxon>Alphaproteobacteria</taxon>
        <taxon>Hyphomicrobiales</taxon>
        <taxon>Nitrobacteraceae</taxon>
        <taxon>Bradyrhizobium</taxon>
    </lineage>
</organism>
<dbReference type="OrthoDB" id="8685152at2"/>
<dbReference type="Proteomes" id="UP000324758">
    <property type="component" value="Unassembled WGS sequence"/>
</dbReference>
<comment type="caution">
    <text evidence="2">The sequence shown here is derived from an EMBL/GenBank/DDBJ whole genome shotgun (WGS) entry which is preliminary data.</text>
</comment>
<dbReference type="EMBL" id="VSSS01000037">
    <property type="protein sequence ID" value="TYL92608.1"/>
    <property type="molecule type" value="Genomic_DNA"/>
</dbReference>
<evidence type="ECO:0000313" key="2">
    <source>
        <dbReference type="EMBL" id="TYL92608.1"/>
    </source>
</evidence>
<protein>
    <submittedName>
        <fullName evidence="2">Uncharacterized protein</fullName>
    </submittedName>
</protein>
<reference evidence="2 3" key="1">
    <citation type="submission" date="2019-08" db="EMBL/GenBank/DDBJ databases">
        <title>Bradyrhizobium hipponensis sp. nov., a rhizobium isolated from a Lupinus angustifolius root nodule in Tunisia.</title>
        <authorList>
            <person name="Off K."/>
            <person name="Rejili M."/>
            <person name="Mars M."/>
            <person name="Brachmann A."/>
            <person name="Marin M."/>
        </authorList>
    </citation>
    <scope>NUCLEOTIDE SEQUENCE [LARGE SCALE GENOMIC DNA]</scope>
    <source>
        <strain evidence="2 3">CTAW71</strain>
    </source>
</reference>
<proteinExistence type="predicted"/>
<evidence type="ECO:0000256" key="1">
    <source>
        <dbReference type="SAM" id="MobiDB-lite"/>
    </source>
</evidence>
<sequence length="233" mass="25554">MTHINCPKCDSLISDKAQVCPVCHANLVKPTRLSRLLGLRDYLTLPAALTALVVSLAGWVNDFRPVLKLDDAKVTGYLLNPDIINVGLDDRPTEQQVKKVTEYIQIQRVILFNNGYSLASVQSSFVCTGDETGPSRHLFTFVTYDTKQRIKTFVEIKPSETVVLSGKLSDANLYTKEERASAGPNTCTFGYYDKFGLKGTVIAIKPAQMRPFLETPSAPADDASAQAPKAKSP</sequence>
<keyword evidence="3" id="KW-1185">Reference proteome</keyword>
<feature type="region of interest" description="Disordered" evidence="1">
    <location>
        <begin position="213"/>
        <end position="233"/>
    </location>
</feature>
<name>A0A5D3KGL1_9BRAD</name>
<evidence type="ECO:0000313" key="3">
    <source>
        <dbReference type="Proteomes" id="UP000324758"/>
    </source>
</evidence>
<dbReference type="AlphaFoldDB" id="A0A5D3KGL1"/>
<gene>
    <name evidence="2" type="ORF">FXB40_24525</name>
</gene>
<dbReference type="RefSeq" id="WP_148774742.1">
    <property type="nucleotide sequence ID" value="NZ_VSSS01000037.1"/>
</dbReference>
<feature type="compositionally biased region" description="Low complexity" evidence="1">
    <location>
        <begin position="216"/>
        <end position="233"/>
    </location>
</feature>